<name>A0A942USL5_9FIRM</name>
<protein>
    <submittedName>
        <fullName evidence="1">Uncharacterized protein</fullName>
    </submittedName>
</protein>
<comment type="caution">
    <text evidence="1">The sequence shown here is derived from an EMBL/GenBank/DDBJ whole genome shotgun (WGS) entry which is preliminary data.</text>
</comment>
<reference evidence="1" key="1">
    <citation type="submission" date="2019-12" db="EMBL/GenBank/DDBJ databases">
        <title>Clostridiaceae gen. nov. sp. nov., isolated from sediment in Xinjiang, China.</title>
        <authorList>
            <person name="Zhang R."/>
        </authorList>
    </citation>
    <scope>NUCLEOTIDE SEQUENCE</scope>
    <source>
        <strain evidence="1">D2Q-11</strain>
    </source>
</reference>
<proteinExistence type="predicted"/>
<gene>
    <name evidence="1" type="ORF">GOQ27_07895</name>
</gene>
<dbReference type="EMBL" id="WSFT01000031">
    <property type="protein sequence ID" value="MBS4538383.1"/>
    <property type="molecule type" value="Genomic_DNA"/>
</dbReference>
<dbReference type="AlphaFoldDB" id="A0A942USL5"/>
<sequence length="124" mass="15028">MDREPKYSKKVKVKACEDYVEATAIRCINISSERYVLGIYENGILKYPYYSSEHYKELEDYHIKNTIDSDTNVFKILENIEEVENKYISKKFSEDIQLWFEKCKHDYKVTSQVYIHRKPNKEYF</sequence>
<keyword evidence="2" id="KW-1185">Reference proteome</keyword>
<evidence type="ECO:0000313" key="2">
    <source>
        <dbReference type="Proteomes" id="UP000724672"/>
    </source>
</evidence>
<accession>A0A942USL5</accession>
<organism evidence="1 2">
    <name type="scientific">Anaeromonas frigoriresistens</name>
    <dbReference type="NCBI Taxonomy" id="2683708"/>
    <lineage>
        <taxon>Bacteria</taxon>
        <taxon>Bacillati</taxon>
        <taxon>Bacillota</taxon>
        <taxon>Tissierellia</taxon>
        <taxon>Tissierellales</taxon>
        <taxon>Thermohalobacteraceae</taxon>
        <taxon>Anaeromonas</taxon>
    </lineage>
</organism>
<evidence type="ECO:0000313" key="1">
    <source>
        <dbReference type="EMBL" id="MBS4538383.1"/>
    </source>
</evidence>
<dbReference type="RefSeq" id="WP_203366306.1">
    <property type="nucleotide sequence ID" value="NZ_WSFT01000031.1"/>
</dbReference>
<dbReference type="Proteomes" id="UP000724672">
    <property type="component" value="Unassembled WGS sequence"/>
</dbReference>